<evidence type="ECO:0000256" key="6">
    <source>
        <dbReference type="HAMAP-Rule" id="MF_01844"/>
    </source>
</evidence>
<keyword evidence="6" id="KW-0915">Sodium</keyword>
<feature type="transmembrane region" description="Helical" evidence="6">
    <location>
        <begin position="362"/>
        <end position="388"/>
    </location>
</feature>
<dbReference type="NCBIfam" id="TIGR00773">
    <property type="entry name" value="NhaA"/>
    <property type="match status" value="1"/>
</dbReference>
<dbReference type="GO" id="GO:0005886">
    <property type="term" value="C:plasma membrane"/>
    <property type="evidence" value="ECO:0007669"/>
    <property type="project" value="UniProtKB-SubCell"/>
</dbReference>
<feature type="region of interest" description="Disordered" evidence="7">
    <location>
        <begin position="1"/>
        <end position="22"/>
    </location>
</feature>
<keyword evidence="3 6" id="KW-0812">Transmembrane</keyword>
<proteinExistence type="inferred from homology"/>
<comment type="function">
    <text evidence="6">Na(+)/H(+) antiporter that extrudes sodium in exchange for external protons.</text>
</comment>
<evidence type="ECO:0000256" key="2">
    <source>
        <dbReference type="ARBA" id="ARBA00022475"/>
    </source>
</evidence>
<feature type="transmembrane region" description="Helical" evidence="6">
    <location>
        <begin position="41"/>
        <end position="63"/>
    </location>
</feature>
<dbReference type="InterPro" id="IPR023171">
    <property type="entry name" value="Na/H_antiporter_dom_sf"/>
</dbReference>
<dbReference type="Pfam" id="PF06965">
    <property type="entry name" value="Na_H_antiport_1"/>
    <property type="match status" value="1"/>
</dbReference>
<evidence type="ECO:0000256" key="1">
    <source>
        <dbReference type="ARBA" id="ARBA00004429"/>
    </source>
</evidence>
<feature type="transmembrane region" description="Helical" evidence="6">
    <location>
        <begin position="124"/>
        <end position="147"/>
    </location>
</feature>
<evidence type="ECO:0000256" key="7">
    <source>
        <dbReference type="SAM" id="MobiDB-lite"/>
    </source>
</evidence>
<feature type="transmembrane region" description="Helical" evidence="6">
    <location>
        <begin position="214"/>
        <end position="231"/>
    </location>
</feature>
<reference evidence="8 9" key="1">
    <citation type="submission" date="2019-03" db="EMBL/GenBank/DDBJ databases">
        <title>Genomic Encyclopedia of Type Strains, Phase IV (KMG-IV): sequencing the most valuable type-strain genomes for metagenomic binning, comparative biology and taxonomic classification.</title>
        <authorList>
            <person name="Goeker M."/>
        </authorList>
    </citation>
    <scope>NUCLEOTIDE SEQUENCE [LARGE SCALE GENOMIC DNA]</scope>
    <source>
        <strain evidence="8 9">DSM 12121</strain>
    </source>
</reference>
<evidence type="ECO:0000313" key="8">
    <source>
        <dbReference type="EMBL" id="TDN53334.1"/>
    </source>
</evidence>
<evidence type="ECO:0000313" key="9">
    <source>
        <dbReference type="Proteomes" id="UP000295129"/>
    </source>
</evidence>
<dbReference type="Gene3D" id="1.20.1530.10">
    <property type="entry name" value="Na+/H+ antiporter like domain"/>
    <property type="match status" value="1"/>
</dbReference>
<dbReference type="AlphaFoldDB" id="A0A4R6E759"/>
<dbReference type="EMBL" id="SNVV01000005">
    <property type="protein sequence ID" value="TDN53334.1"/>
    <property type="molecule type" value="Genomic_DNA"/>
</dbReference>
<evidence type="ECO:0000256" key="5">
    <source>
        <dbReference type="ARBA" id="ARBA00023136"/>
    </source>
</evidence>
<keyword evidence="5 6" id="KW-0472">Membrane</keyword>
<evidence type="ECO:0000256" key="3">
    <source>
        <dbReference type="ARBA" id="ARBA00022692"/>
    </source>
</evidence>
<keyword evidence="6" id="KW-0406">Ion transport</keyword>
<feature type="transmembrane region" description="Helical" evidence="6">
    <location>
        <begin position="94"/>
        <end position="112"/>
    </location>
</feature>
<dbReference type="GO" id="GO:0006885">
    <property type="term" value="P:regulation of pH"/>
    <property type="evidence" value="ECO:0007669"/>
    <property type="project" value="UniProtKB-UniRule"/>
</dbReference>
<dbReference type="PANTHER" id="PTHR30341:SF0">
    <property type="entry name" value="NA(+)_H(+) ANTIPORTER NHAA"/>
    <property type="match status" value="1"/>
</dbReference>
<keyword evidence="6" id="KW-0050">Antiport</keyword>
<dbReference type="InterPro" id="IPR004670">
    <property type="entry name" value="NhaA"/>
</dbReference>
<feature type="transmembrane region" description="Helical" evidence="6">
    <location>
        <begin position="438"/>
        <end position="459"/>
    </location>
</feature>
<keyword evidence="6" id="KW-0739">Sodium transport</keyword>
<name>A0A4R6E759_9RHOO</name>
<dbReference type="GO" id="GO:0015385">
    <property type="term" value="F:sodium:proton antiporter activity"/>
    <property type="evidence" value="ECO:0007669"/>
    <property type="project" value="UniProtKB-UniRule"/>
</dbReference>
<protein>
    <recommendedName>
        <fullName evidence="6">Na(+)/H(+) antiporter NhaA</fullName>
    </recommendedName>
    <alternativeName>
        <fullName evidence="6">Sodium/proton antiporter NhaA</fullName>
    </alternativeName>
</protein>
<keyword evidence="4 6" id="KW-1133">Transmembrane helix</keyword>
<sequence>MMRGRAAARSESKTMSRHPSRQDLPRAQILAERAFSTLERFLHIEAFSGVVLLLAAAIALIWANSPAAHSYHALWHAPVTLGIGDYVFTQTLHFWINDALMTVFFLVVGMEIRREIHEGALASLQLAALPLAAALGGVVVPALIFLALNGSDPLQRQGWAVPTATDIAFAVGVLALLGKSIPGTVRVFLLALAIIDDIVAVLIIALFYSGGLDYSGLLVAAVGIAMVVGLQRIGVGSAYAYVVPGAVLWVGLLQTGAHPTLAGVVLGMMTPVLPGFSRERPVDVVGRAIKDICERAEDTSAGPQPLLEPLKQLRRAQRDLMPPVTRVQMALHPWVAFGVMPLFALANAGVSLGGVNLDASGAWSVLAGVMVALVLGKPVGVIAASWLAVRLGWCRLPAGVSWSGVCVVGLLAGIGFTMSIFIAMLAFTDENLLGAAKLGVLLGSLVAAVIGIVWGRVYARRLREQAGRAAAPAPVAG</sequence>
<keyword evidence="2 6" id="KW-1003">Cell membrane</keyword>
<accession>A0A4R6E759</accession>
<comment type="catalytic activity">
    <reaction evidence="6">
        <text>Na(+)(in) + 2 H(+)(out) = Na(+)(out) + 2 H(+)(in)</text>
        <dbReference type="Rhea" id="RHEA:29251"/>
        <dbReference type="ChEBI" id="CHEBI:15378"/>
        <dbReference type="ChEBI" id="CHEBI:29101"/>
    </reaction>
</comment>
<gene>
    <name evidence="6" type="primary">nhaA</name>
    <name evidence="8" type="ORF">C7389_1057</name>
</gene>
<comment type="caution">
    <text evidence="8">The sequence shown here is derived from an EMBL/GenBank/DDBJ whole genome shotgun (WGS) entry which is preliminary data.</text>
</comment>
<keyword evidence="6" id="KW-0813">Transport</keyword>
<feature type="transmembrane region" description="Helical" evidence="6">
    <location>
        <begin position="159"/>
        <end position="178"/>
    </location>
</feature>
<feature type="transmembrane region" description="Helical" evidence="6">
    <location>
        <begin position="187"/>
        <end position="208"/>
    </location>
</feature>
<feature type="transmembrane region" description="Helical" evidence="6">
    <location>
        <begin position="331"/>
        <end position="350"/>
    </location>
</feature>
<comment type="subcellular location">
    <subcellularLocation>
        <location evidence="1">Cell inner membrane</location>
        <topology evidence="1">Multi-pass membrane protein</topology>
    </subcellularLocation>
    <subcellularLocation>
        <location evidence="6">Cell membrane</location>
        <topology evidence="6">Multi-pass membrane protein</topology>
    </subcellularLocation>
</comment>
<dbReference type="PANTHER" id="PTHR30341">
    <property type="entry name" value="SODIUM ION/PROTON ANTIPORTER NHAA-RELATED"/>
    <property type="match status" value="1"/>
</dbReference>
<organism evidence="8 9">
    <name type="scientific">Azoarcus indigens</name>
    <dbReference type="NCBI Taxonomy" id="29545"/>
    <lineage>
        <taxon>Bacteria</taxon>
        <taxon>Pseudomonadati</taxon>
        <taxon>Pseudomonadota</taxon>
        <taxon>Betaproteobacteria</taxon>
        <taxon>Rhodocyclales</taxon>
        <taxon>Zoogloeaceae</taxon>
        <taxon>Azoarcus</taxon>
    </lineage>
</organism>
<evidence type="ECO:0000256" key="4">
    <source>
        <dbReference type="ARBA" id="ARBA00022989"/>
    </source>
</evidence>
<comment type="similarity">
    <text evidence="6">Belongs to the NhaA Na(+)/H(+) (TC 2.A.33) antiporter family.</text>
</comment>
<dbReference type="HAMAP" id="MF_01844">
    <property type="entry name" value="NhaA"/>
    <property type="match status" value="1"/>
</dbReference>
<feature type="transmembrane region" description="Helical" evidence="6">
    <location>
        <begin position="400"/>
        <end position="426"/>
    </location>
</feature>
<feature type="compositionally biased region" description="Basic and acidic residues" evidence="7">
    <location>
        <begin position="8"/>
        <end position="22"/>
    </location>
</feature>
<dbReference type="Proteomes" id="UP000295129">
    <property type="component" value="Unassembled WGS sequence"/>
</dbReference>
<keyword evidence="9" id="KW-1185">Reference proteome</keyword>